<name>A0A0L8V341_9BACT</name>
<accession>A0A0L8V341</accession>
<proteinExistence type="predicted"/>
<dbReference type="Proteomes" id="UP000036958">
    <property type="component" value="Unassembled WGS sequence"/>
</dbReference>
<comment type="caution">
    <text evidence="1">The sequence shown here is derived from an EMBL/GenBank/DDBJ whole genome shotgun (WGS) entry which is preliminary data.</text>
</comment>
<dbReference type="AlphaFoldDB" id="A0A0L8V341"/>
<gene>
    <name evidence="1" type="ORF">NC99_42820</name>
</gene>
<keyword evidence="2" id="KW-1185">Reference proteome</keyword>
<evidence type="ECO:0000313" key="2">
    <source>
        <dbReference type="Proteomes" id="UP000036958"/>
    </source>
</evidence>
<evidence type="ECO:0000313" key="1">
    <source>
        <dbReference type="EMBL" id="KOH42920.1"/>
    </source>
</evidence>
<protein>
    <submittedName>
        <fullName evidence="1">Uncharacterized protein</fullName>
    </submittedName>
</protein>
<organism evidence="1 2">
    <name type="scientific">Sunxiuqinia dokdonensis</name>
    <dbReference type="NCBI Taxonomy" id="1409788"/>
    <lineage>
        <taxon>Bacteria</taxon>
        <taxon>Pseudomonadati</taxon>
        <taxon>Bacteroidota</taxon>
        <taxon>Bacteroidia</taxon>
        <taxon>Marinilabiliales</taxon>
        <taxon>Prolixibacteraceae</taxon>
        <taxon>Sunxiuqinia</taxon>
    </lineage>
</organism>
<dbReference type="EMBL" id="LGIA01000207">
    <property type="protein sequence ID" value="KOH42920.1"/>
    <property type="molecule type" value="Genomic_DNA"/>
</dbReference>
<dbReference type="STRING" id="1409788.NC99_42820"/>
<sequence>MIVLNRDEITILASYFFLFQYLGKESRFPISLRNIGNRGSA</sequence>
<reference evidence="2" key="1">
    <citation type="submission" date="2015-07" db="EMBL/GenBank/DDBJ databases">
        <title>Genome sequencing of Sunxiuqinia dokdonensis strain SK.</title>
        <authorList>
            <person name="Ahn S."/>
            <person name="Kim B.-C."/>
        </authorList>
    </citation>
    <scope>NUCLEOTIDE SEQUENCE [LARGE SCALE GENOMIC DNA]</scope>
    <source>
        <strain evidence="2">SK</strain>
    </source>
</reference>